<dbReference type="EMBL" id="UINC01042407">
    <property type="protein sequence ID" value="SVB45014.1"/>
    <property type="molecule type" value="Genomic_DNA"/>
</dbReference>
<name>A0A382E4F8_9ZZZZ</name>
<dbReference type="AlphaFoldDB" id="A0A382E4F8"/>
<accession>A0A382E4F8</accession>
<reference evidence="1" key="1">
    <citation type="submission" date="2018-05" db="EMBL/GenBank/DDBJ databases">
        <authorList>
            <person name="Lanie J.A."/>
            <person name="Ng W.-L."/>
            <person name="Kazmierczak K.M."/>
            <person name="Andrzejewski T.M."/>
            <person name="Davidsen T.M."/>
            <person name="Wayne K.J."/>
            <person name="Tettelin H."/>
            <person name="Glass J.I."/>
            <person name="Rusch D."/>
            <person name="Podicherti R."/>
            <person name="Tsui H.-C.T."/>
            <person name="Winkler M.E."/>
        </authorList>
    </citation>
    <scope>NUCLEOTIDE SEQUENCE</scope>
</reference>
<gene>
    <name evidence="1" type="ORF">METZ01_LOCUS197868</name>
</gene>
<protein>
    <submittedName>
        <fullName evidence="1">Uncharacterized protein</fullName>
    </submittedName>
</protein>
<sequence length="34" mass="3937">VFQLKKFSGFTTYSEKIGGSGVLFFIELFFVNWV</sequence>
<organism evidence="1">
    <name type="scientific">marine metagenome</name>
    <dbReference type="NCBI Taxonomy" id="408172"/>
    <lineage>
        <taxon>unclassified sequences</taxon>
        <taxon>metagenomes</taxon>
        <taxon>ecological metagenomes</taxon>
    </lineage>
</organism>
<evidence type="ECO:0000313" key="1">
    <source>
        <dbReference type="EMBL" id="SVB45014.1"/>
    </source>
</evidence>
<proteinExistence type="predicted"/>
<feature type="non-terminal residue" evidence="1">
    <location>
        <position position="1"/>
    </location>
</feature>